<dbReference type="AlphaFoldDB" id="A0A8K0G0X2"/>
<feature type="transmembrane region" description="Helical" evidence="5">
    <location>
        <begin position="40"/>
        <end position="66"/>
    </location>
</feature>
<dbReference type="Pfam" id="PF00335">
    <property type="entry name" value="Tetraspanin"/>
    <property type="match status" value="1"/>
</dbReference>
<organism evidence="6 7">
    <name type="scientific">Ignelater luminosus</name>
    <name type="common">Cucubano</name>
    <name type="synonym">Pyrophorus luminosus</name>
    <dbReference type="NCBI Taxonomy" id="2038154"/>
    <lineage>
        <taxon>Eukaryota</taxon>
        <taxon>Metazoa</taxon>
        <taxon>Ecdysozoa</taxon>
        <taxon>Arthropoda</taxon>
        <taxon>Hexapoda</taxon>
        <taxon>Insecta</taxon>
        <taxon>Pterygota</taxon>
        <taxon>Neoptera</taxon>
        <taxon>Endopterygota</taxon>
        <taxon>Coleoptera</taxon>
        <taxon>Polyphaga</taxon>
        <taxon>Elateriformia</taxon>
        <taxon>Elateroidea</taxon>
        <taxon>Elateridae</taxon>
        <taxon>Agrypninae</taxon>
        <taxon>Pyrophorini</taxon>
        <taxon>Ignelater</taxon>
    </lineage>
</organism>
<dbReference type="OrthoDB" id="6239677at2759"/>
<dbReference type="PRINTS" id="PR00259">
    <property type="entry name" value="TMFOUR"/>
</dbReference>
<evidence type="ECO:0000256" key="4">
    <source>
        <dbReference type="ARBA" id="ARBA00023136"/>
    </source>
</evidence>
<feature type="non-terminal residue" evidence="6">
    <location>
        <position position="176"/>
    </location>
</feature>
<feature type="transmembrane region" description="Helical" evidence="5">
    <location>
        <begin position="113"/>
        <end position="137"/>
    </location>
</feature>
<protein>
    <submittedName>
        <fullName evidence="6">Uncharacterized protein</fullName>
    </submittedName>
</protein>
<feature type="transmembrane region" description="Helical" evidence="5">
    <location>
        <begin position="86"/>
        <end position="106"/>
    </location>
</feature>
<dbReference type="Proteomes" id="UP000801492">
    <property type="component" value="Unassembled WGS sequence"/>
</dbReference>
<evidence type="ECO:0000256" key="5">
    <source>
        <dbReference type="SAM" id="Phobius"/>
    </source>
</evidence>
<sequence>VGNNMSYKIFNEHSRAVNNKIVKGDASFVYKMKTVINENVLRVALLAFNFIFLILSISLIALAIAYTQQLSAIKWYIGSDFISFPAVLLFLGSLSFIMSVAGCYSVKSKNRFFFIMFIATFVCLLILELTVAIIGFININTNVQEDVKSIMTSQITFKDTVDKANFHQVEKVVSNT</sequence>
<evidence type="ECO:0000256" key="2">
    <source>
        <dbReference type="ARBA" id="ARBA00022692"/>
    </source>
</evidence>
<evidence type="ECO:0000313" key="6">
    <source>
        <dbReference type="EMBL" id="KAF2881758.1"/>
    </source>
</evidence>
<evidence type="ECO:0000256" key="1">
    <source>
        <dbReference type="ARBA" id="ARBA00004141"/>
    </source>
</evidence>
<accession>A0A8K0G0X2</accession>
<keyword evidence="7" id="KW-1185">Reference proteome</keyword>
<reference evidence="6" key="1">
    <citation type="submission" date="2019-08" db="EMBL/GenBank/DDBJ databases">
        <title>The genome of the North American firefly Photinus pyralis.</title>
        <authorList>
            <consortium name="Photinus pyralis genome working group"/>
            <person name="Fallon T.R."/>
            <person name="Sander Lower S.E."/>
            <person name="Weng J.-K."/>
        </authorList>
    </citation>
    <scope>NUCLEOTIDE SEQUENCE</scope>
    <source>
        <strain evidence="6">TRF0915ILg1</strain>
        <tissue evidence="6">Whole body</tissue>
    </source>
</reference>
<name>A0A8K0G0X2_IGNLU</name>
<keyword evidence="3 5" id="KW-1133">Transmembrane helix</keyword>
<dbReference type="InterPro" id="IPR018499">
    <property type="entry name" value="Tetraspanin/Peripherin"/>
</dbReference>
<dbReference type="GO" id="GO:0016020">
    <property type="term" value="C:membrane"/>
    <property type="evidence" value="ECO:0007669"/>
    <property type="project" value="UniProtKB-SubCell"/>
</dbReference>
<keyword evidence="2 5" id="KW-0812">Transmembrane</keyword>
<evidence type="ECO:0000256" key="3">
    <source>
        <dbReference type="ARBA" id="ARBA00022989"/>
    </source>
</evidence>
<evidence type="ECO:0000313" key="7">
    <source>
        <dbReference type="Proteomes" id="UP000801492"/>
    </source>
</evidence>
<proteinExistence type="predicted"/>
<dbReference type="EMBL" id="VTPC01090701">
    <property type="protein sequence ID" value="KAF2881758.1"/>
    <property type="molecule type" value="Genomic_DNA"/>
</dbReference>
<comment type="caution">
    <text evidence="6">The sequence shown here is derived from an EMBL/GenBank/DDBJ whole genome shotgun (WGS) entry which is preliminary data.</text>
</comment>
<gene>
    <name evidence="6" type="ORF">ILUMI_24400</name>
</gene>
<keyword evidence="4 5" id="KW-0472">Membrane</keyword>
<comment type="subcellular location">
    <subcellularLocation>
        <location evidence="1">Membrane</location>
        <topology evidence="1">Multi-pass membrane protein</topology>
    </subcellularLocation>
</comment>